<comment type="caution">
    <text evidence="1">The sequence shown here is derived from an EMBL/GenBank/DDBJ whole genome shotgun (WGS) entry which is preliminary data.</text>
</comment>
<name>A0ABT8EKN2_9BURK</name>
<sequence length="193" mass="21405">MSALPQQQVFMHYDPVHLLGEVTQLSTEGVRVHCDGKDWHCHIAASCLLQVNVGDTVLISGPDTERVYIIAVITQADATQACIRTSGALAIHSQSLSLEAEQGHWKVEHLHYQGKKLHASLQTIKVLSRILENVVDRLRTMARCSVKVTKESEQLHVGTYSLKAEHKARLHSQFTSVTASELVKVDAKQIHMG</sequence>
<evidence type="ECO:0000313" key="1">
    <source>
        <dbReference type="EMBL" id="MDN4121864.1"/>
    </source>
</evidence>
<dbReference type="Proteomes" id="UP001168613">
    <property type="component" value="Unassembled WGS sequence"/>
</dbReference>
<organism evidence="1 2">
    <name type="scientific">Alcaligenes endophyticus</name>
    <dbReference type="NCBI Taxonomy" id="1929088"/>
    <lineage>
        <taxon>Bacteria</taxon>
        <taxon>Pseudomonadati</taxon>
        <taxon>Pseudomonadota</taxon>
        <taxon>Betaproteobacteria</taxon>
        <taxon>Burkholderiales</taxon>
        <taxon>Alcaligenaceae</taxon>
        <taxon>Alcaligenes</taxon>
    </lineage>
</organism>
<protein>
    <submittedName>
        <fullName evidence="1">DUF3540 domain-containing protein</fullName>
    </submittedName>
</protein>
<dbReference type="Pfam" id="PF12059">
    <property type="entry name" value="DUF3540"/>
    <property type="match status" value="1"/>
</dbReference>
<keyword evidence="2" id="KW-1185">Reference proteome</keyword>
<dbReference type="RefSeq" id="WP_266123128.1">
    <property type="nucleotide sequence ID" value="NZ_JAJHNU010000003.1"/>
</dbReference>
<dbReference type="EMBL" id="JAJHNU010000003">
    <property type="protein sequence ID" value="MDN4121864.1"/>
    <property type="molecule type" value="Genomic_DNA"/>
</dbReference>
<dbReference type="InterPro" id="IPR021927">
    <property type="entry name" value="DUF3540"/>
</dbReference>
<proteinExistence type="predicted"/>
<gene>
    <name evidence="1" type="ORF">LMS43_11240</name>
</gene>
<accession>A0ABT8EKN2</accession>
<evidence type="ECO:0000313" key="2">
    <source>
        <dbReference type="Proteomes" id="UP001168613"/>
    </source>
</evidence>
<reference evidence="1" key="1">
    <citation type="submission" date="2021-11" db="EMBL/GenBank/DDBJ databases">
        <title>Draft genome sequence of Alcaligenes endophyticus type strain CCUG 75668T.</title>
        <authorList>
            <person name="Salva-Serra F."/>
            <person name="Duran R.E."/>
            <person name="Seeger M."/>
            <person name="Moore E.R.B."/>
            <person name="Jaen-Luchoro D."/>
        </authorList>
    </citation>
    <scope>NUCLEOTIDE SEQUENCE</scope>
    <source>
        <strain evidence="1">CCUG 75668</strain>
    </source>
</reference>